<accession>A0A9P8L2W3</accession>
<dbReference type="AlphaFoldDB" id="A0A9P8L2W3"/>
<evidence type="ECO:0000313" key="2">
    <source>
        <dbReference type="EMBL" id="KAH0551518.1"/>
    </source>
</evidence>
<evidence type="ECO:0000313" key="3">
    <source>
        <dbReference type="Proteomes" id="UP000750711"/>
    </source>
</evidence>
<proteinExistence type="predicted"/>
<feature type="compositionally biased region" description="Basic residues" evidence="1">
    <location>
        <begin position="95"/>
        <end position="105"/>
    </location>
</feature>
<sequence length="187" mass="19531">MPSNQPRVNGEPPLSPGGKGTATYSNKDGSKFITVRKPSGESTPVSGGNQTQQTGSSVLGASSGQTVKGSNGSAPASNTSTGVVGGGGGVVTGVNRKKQKRRQKQAARQAAEQQINGNQMTREDYVDVTVIITFQLSVKVLIVTWTTKARDMIMTSSSLRMETTCTSPTTTGGSIMRRGRTPAVNLR</sequence>
<evidence type="ECO:0000256" key="1">
    <source>
        <dbReference type="SAM" id="MobiDB-lite"/>
    </source>
</evidence>
<keyword evidence="3" id="KW-1185">Reference proteome</keyword>
<protein>
    <submittedName>
        <fullName evidence="2">Uncharacterized protein</fullName>
    </submittedName>
</protein>
<organism evidence="2 3">
    <name type="scientific">Trichoglossum hirsutum</name>
    <dbReference type="NCBI Taxonomy" id="265104"/>
    <lineage>
        <taxon>Eukaryota</taxon>
        <taxon>Fungi</taxon>
        <taxon>Dikarya</taxon>
        <taxon>Ascomycota</taxon>
        <taxon>Pezizomycotina</taxon>
        <taxon>Geoglossomycetes</taxon>
        <taxon>Geoglossales</taxon>
        <taxon>Geoglossaceae</taxon>
        <taxon>Trichoglossum</taxon>
    </lineage>
</organism>
<dbReference type="EMBL" id="JAGHQM010001964">
    <property type="protein sequence ID" value="KAH0551518.1"/>
    <property type="molecule type" value="Genomic_DNA"/>
</dbReference>
<feature type="compositionally biased region" description="Polar residues" evidence="1">
    <location>
        <begin position="40"/>
        <end position="80"/>
    </location>
</feature>
<feature type="compositionally biased region" description="Low complexity" evidence="1">
    <location>
        <begin position="163"/>
        <end position="174"/>
    </location>
</feature>
<feature type="region of interest" description="Disordered" evidence="1">
    <location>
        <begin position="160"/>
        <end position="187"/>
    </location>
</feature>
<dbReference type="Proteomes" id="UP000750711">
    <property type="component" value="Unassembled WGS sequence"/>
</dbReference>
<reference evidence="2" key="1">
    <citation type="submission" date="2021-03" db="EMBL/GenBank/DDBJ databases">
        <title>Comparative genomics and phylogenomic investigation of the class Geoglossomycetes provide insights into ecological specialization and systematics.</title>
        <authorList>
            <person name="Melie T."/>
            <person name="Pirro S."/>
            <person name="Miller A.N."/>
            <person name="Quandt A."/>
        </authorList>
    </citation>
    <scope>NUCLEOTIDE SEQUENCE</scope>
    <source>
        <strain evidence="2">CAQ_001_2017</strain>
    </source>
</reference>
<comment type="caution">
    <text evidence="2">The sequence shown here is derived from an EMBL/GenBank/DDBJ whole genome shotgun (WGS) entry which is preliminary data.</text>
</comment>
<gene>
    <name evidence="2" type="ORF">GP486_007266</name>
</gene>
<name>A0A9P8L2W3_9PEZI</name>
<feature type="region of interest" description="Disordered" evidence="1">
    <location>
        <begin position="1"/>
        <end position="115"/>
    </location>
</feature>